<dbReference type="Gene3D" id="1.25.40.10">
    <property type="entry name" value="Tetratricopeptide repeat domain"/>
    <property type="match status" value="3"/>
</dbReference>
<feature type="domain" description="Bacterial transcriptional activator" evidence="3">
    <location>
        <begin position="97"/>
        <end position="233"/>
    </location>
</feature>
<dbReference type="Proteomes" id="UP000552709">
    <property type="component" value="Unassembled WGS sequence"/>
</dbReference>
<name>A0A7W8JUN0_9DEIO</name>
<dbReference type="SUPFAM" id="SSF52540">
    <property type="entry name" value="P-loop containing nucleoside triphosphate hydrolases"/>
    <property type="match status" value="1"/>
</dbReference>
<dbReference type="GO" id="GO:0004016">
    <property type="term" value="F:adenylate cyclase activity"/>
    <property type="evidence" value="ECO:0007669"/>
    <property type="project" value="TreeGrafter"/>
</dbReference>
<dbReference type="GO" id="GO:0005524">
    <property type="term" value="F:ATP binding"/>
    <property type="evidence" value="ECO:0007669"/>
    <property type="project" value="UniProtKB-KW"/>
</dbReference>
<dbReference type="Gene3D" id="3.40.50.300">
    <property type="entry name" value="P-loop containing nucleotide triphosphate hydrolases"/>
    <property type="match status" value="1"/>
</dbReference>
<dbReference type="GO" id="GO:0005737">
    <property type="term" value="C:cytoplasm"/>
    <property type="evidence" value="ECO:0007669"/>
    <property type="project" value="TreeGrafter"/>
</dbReference>
<dbReference type="InterPro" id="IPR011990">
    <property type="entry name" value="TPR-like_helical_dom_sf"/>
</dbReference>
<dbReference type="SUPFAM" id="SSF48452">
    <property type="entry name" value="TPR-like"/>
    <property type="match status" value="2"/>
</dbReference>
<dbReference type="Pfam" id="PF03704">
    <property type="entry name" value="BTAD"/>
    <property type="match status" value="1"/>
</dbReference>
<dbReference type="InterPro" id="IPR027417">
    <property type="entry name" value="P-loop_NTPase"/>
</dbReference>
<organism evidence="4 5">
    <name type="scientific">Deinococcus humi</name>
    <dbReference type="NCBI Taxonomy" id="662880"/>
    <lineage>
        <taxon>Bacteria</taxon>
        <taxon>Thermotogati</taxon>
        <taxon>Deinococcota</taxon>
        <taxon>Deinococci</taxon>
        <taxon>Deinococcales</taxon>
        <taxon>Deinococcaceae</taxon>
        <taxon>Deinococcus</taxon>
    </lineage>
</organism>
<reference evidence="4 5" key="1">
    <citation type="submission" date="2020-08" db="EMBL/GenBank/DDBJ databases">
        <title>Genomic Encyclopedia of Type Strains, Phase IV (KMG-IV): sequencing the most valuable type-strain genomes for metagenomic binning, comparative biology and taxonomic classification.</title>
        <authorList>
            <person name="Goeker M."/>
        </authorList>
    </citation>
    <scope>NUCLEOTIDE SEQUENCE [LARGE SCALE GENOMIC DNA]</scope>
    <source>
        <strain evidence="4 5">DSM 27939</strain>
    </source>
</reference>
<dbReference type="Pfam" id="PF13191">
    <property type="entry name" value="AAA_16"/>
    <property type="match status" value="1"/>
</dbReference>
<keyword evidence="1" id="KW-0547">Nucleotide-binding</keyword>
<accession>A0A7W8JUN0</accession>
<gene>
    <name evidence="4" type="ORF">HNQ08_002621</name>
</gene>
<dbReference type="RefSeq" id="WP_184132610.1">
    <property type="nucleotide sequence ID" value="NZ_JACHFL010000006.1"/>
</dbReference>
<proteinExistence type="predicted"/>
<sequence>MPSSAWQVTVLGLAHLTGPGDTVLELDRKTAGVLAYLAVEGSAPRSRLAGYLWPESREETARNNLAQLLRKLRLAAGEDLVPGSSTGLLRLADGMRTDACDAREAYLLGQYEAFVAHDPLLLAGQDYDDCPEFDDWLVAERERWMEWHRAALRELSAQAETRGHLDEALRWALQALTADPVSEGMFVRVMTLQYLCGQRLQALQTFERCQTMLQVEFGVEPLRQTSELAQTIARSTAAPRPSESGSPLPLTVLRPPRLIGRADQWQQLQQAFEARQVMFLTGEPGSGKSRLALDFASSVGTVMHLQARPGDQDVPYATLTRHARHLLQTTSPDRMPDWARQELAGLVPELAGATTKAQESNGETRLRLYRAFLELMRAAAPDCRAFVMDDLQFADQASQEALLYVLANRPQGDFPALLAVAREGELATPTHERLDALIGTGLAVNCAVAPLSDEAIQEFLGSLEVPEVQHLAADLARYTRGNPLFILETLKHIMQTDGYLNASLGYFTLPKRVGVLIEQRLKRLSPTALQVAQAAAVLQSDFDLDVVSEVLNQPIFTLIPVWEELERAQVFDRDRFTHDIVYESVRNSLPGGVWQALHRSAARTLERHGAAPARVARHWLEGARPAAAVPFLRSAAQQAEQRYLLWEAAQTYAQLTDLLNQLQDQPAAFDALDAQAETLINLQDADGLAAVVSRLQNSAVTLAQQVAARVRHCFLLFLCGDQPALLQASEEGLAWAREAGDLKAEASFLEGIAYVDIIRGGGVRAREAFTRMLEVGQACGDTELQAKSHEGLGMVIRNNRPLVLEHYRQAALLHEQNGNISSFAAASGKRAWLQYEVGDVHGALQIFEHAHRRLNEVREGHDSVKLINAWGRSTCLQALGHYAAALEVPTGALAISSGRDAGSTGWRRVLELQRGRVLLELGCSQEALSAIQGAIAAPEYIQNIRSRGMISLGQALLAVGQLSEARQVFSQAETLLDPENGPYYWTQVQLGQAQLLPAEQQLAVFESLLDLAQRKTLPHLSLAVQIRRAQALMALDLPAAERDLEGDAAAHGVLSFGEVLLTRYRVARRNASPDAAARLHALTEWVTRTAQDQVPAQHRASFWSFNPAARVVHEAQPALSHIRITRG</sequence>
<protein>
    <submittedName>
        <fullName evidence="4">DNA-binding SARP family transcriptional activator/tetratricopeptide (TPR) repeat protein</fullName>
    </submittedName>
</protein>
<keyword evidence="4" id="KW-0238">DNA-binding</keyword>
<dbReference type="InterPro" id="IPR036388">
    <property type="entry name" value="WH-like_DNA-bd_sf"/>
</dbReference>
<keyword evidence="2" id="KW-0067">ATP-binding</keyword>
<evidence type="ECO:0000313" key="5">
    <source>
        <dbReference type="Proteomes" id="UP000552709"/>
    </source>
</evidence>
<dbReference type="SMART" id="SM01043">
    <property type="entry name" value="BTAD"/>
    <property type="match status" value="1"/>
</dbReference>
<evidence type="ECO:0000256" key="2">
    <source>
        <dbReference type="ARBA" id="ARBA00022840"/>
    </source>
</evidence>
<evidence type="ECO:0000313" key="4">
    <source>
        <dbReference type="EMBL" id="MBB5363515.1"/>
    </source>
</evidence>
<evidence type="ECO:0000259" key="3">
    <source>
        <dbReference type="SMART" id="SM01043"/>
    </source>
</evidence>
<dbReference type="PANTHER" id="PTHR16305">
    <property type="entry name" value="TESTICULAR SOLUBLE ADENYLYL CYCLASE"/>
    <property type="match status" value="1"/>
</dbReference>
<dbReference type="InterPro" id="IPR005158">
    <property type="entry name" value="BTAD"/>
</dbReference>
<evidence type="ECO:0000256" key="1">
    <source>
        <dbReference type="ARBA" id="ARBA00022741"/>
    </source>
</evidence>
<dbReference type="PANTHER" id="PTHR16305:SF28">
    <property type="entry name" value="GUANYLATE CYCLASE DOMAIN-CONTAINING PROTEIN"/>
    <property type="match status" value="1"/>
</dbReference>
<comment type="caution">
    <text evidence="4">The sequence shown here is derived from an EMBL/GenBank/DDBJ whole genome shotgun (WGS) entry which is preliminary data.</text>
</comment>
<dbReference type="GO" id="GO:0003677">
    <property type="term" value="F:DNA binding"/>
    <property type="evidence" value="ECO:0007669"/>
    <property type="project" value="UniProtKB-KW"/>
</dbReference>
<dbReference type="Gene3D" id="1.10.10.10">
    <property type="entry name" value="Winged helix-like DNA-binding domain superfamily/Winged helix DNA-binding domain"/>
    <property type="match status" value="1"/>
</dbReference>
<dbReference type="InterPro" id="IPR041664">
    <property type="entry name" value="AAA_16"/>
</dbReference>
<dbReference type="AlphaFoldDB" id="A0A7W8JUN0"/>
<keyword evidence="5" id="KW-1185">Reference proteome</keyword>
<dbReference type="EMBL" id="JACHFL010000006">
    <property type="protein sequence ID" value="MBB5363515.1"/>
    <property type="molecule type" value="Genomic_DNA"/>
</dbReference>